<comment type="caution">
    <text evidence="4">The sequence shown here is derived from an EMBL/GenBank/DDBJ whole genome shotgun (WGS) entry which is preliminary data.</text>
</comment>
<dbReference type="Pfam" id="PF03972">
    <property type="entry name" value="MmgE_PrpD_N"/>
    <property type="match status" value="1"/>
</dbReference>
<evidence type="ECO:0000313" key="5">
    <source>
        <dbReference type="Proteomes" id="UP000664288"/>
    </source>
</evidence>
<dbReference type="InterPro" id="IPR005656">
    <property type="entry name" value="MmgE_PrpD"/>
</dbReference>
<dbReference type="Proteomes" id="UP000664288">
    <property type="component" value="Unassembled WGS sequence"/>
</dbReference>
<dbReference type="RefSeq" id="WP_207352816.1">
    <property type="nucleotide sequence ID" value="NZ_JAFMPY010000033.1"/>
</dbReference>
<gene>
    <name evidence="4" type="ORF">J1C47_21245</name>
</gene>
<protein>
    <submittedName>
        <fullName evidence="4">MmgE/PrpD family protein</fullName>
    </submittedName>
</protein>
<dbReference type="InterPro" id="IPR036148">
    <property type="entry name" value="MmgE/PrpD_sf"/>
</dbReference>
<dbReference type="InterPro" id="IPR045337">
    <property type="entry name" value="MmgE_PrpD_C"/>
</dbReference>
<reference evidence="4 5" key="1">
    <citation type="submission" date="2021-03" db="EMBL/GenBank/DDBJ databases">
        <title>Whole genome sequence of Jiella sp. MQZ13P-4.</title>
        <authorList>
            <person name="Tuo L."/>
        </authorList>
    </citation>
    <scope>NUCLEOTIDE SEQUENCE [LARGE SCALE GENOMIC DNA]</scope>
    <source>
        <strain evidence="4 5">MQZ13P-4</strain>
    </source>
</reference>
<comment type="similarity">
    <text evidence="1">Belongs to the PrpD family.</text>
</comment>
<proteinExistence type="inferred from homology"/>
<dbReference type="InterPro" id="IPR045336">
    <property type="entry name" value="MmgE_PrpD_N"/>
</dbReference>
<evidence type="ECO:0000259" key="3">
    <source>
        <dbReference type="Pfam" id="PF19305"/>
    </source>
</evidence>
<evidence type="ECO:0000259" key="2">
    <source>
        <dbReference type="Pfam" id="PF03972"/>
    </source>
</evidence>
<name>A0ABS3J936_9HYPH</name>
<feature type="domain" description="MmgE/PrpD N-terminal" evidence="2">
    <location>
        <begin position="32"/>
        <end position="250"/>
    </location>
</feature>
<dbReference type="Gene3D" id="3.30.1330.120">
    <property type="entry name" value="2-methylcitrate dehydratase PrpD"/>
    <property type="match status" value="1"/>
</dbReference>
<organism evidence="4 5">
    <name type="scientific">Jiella sonneratiae</name>
    <dbReference type="NCBI Taxonomy" id="2816856"/>
    <lineage>
        <taxon>Bacteria</taxon>
        <taxon>Pseudomonadati</taxon>
        <taxon>Pseudomonadota</taxon>
        <taxon>Alphaproteobacteria</taxon>
        <taxon>Hyphomicrobiales</taxon>
        <taxon>Aurantimonadaceae</taxon>
        <taxon>Jiella</taxon>
    </lineage>
</organism>
<dbReference type="PANTHER" id="PTHR16943">
    <property type="entry name" value="2-METHYLCITRATE DEHYDRATASE-RELATED"/>
    <property type="match status" value="1"/>
</dbReference>
<dbReference type="EMBL" id="JAFMPY010000033">
    <property type="protein sequence ID" value="MBO0906183.1"/>
    <property type="molecule type" value="Genomic_DNA"/>
</dbReference>
<feature type="domain" description="MmgE/PrpD C-terminal" evidence="3">
    <location>
        <begin position="278"/>
        <end position="437"/>
    </location>
</feature>
<evidence type="ECO:0000256" key="1">
    <source>
        <dbReference type="ARBA" id="ARBA00006174"/>
    </source>
</evidence>
<sequence>MSALPKHAETYMTAELAPLAARVAGLPDEAGPALRERLFATMLDWSTALIAGIGHEHHARYVEALLSPLESGPARVAGTGGRHPLAGAAAANAAIGHFWEVDDAHRISTSHPGITVIPAVVALAEAYPENAAERARPAIVAGFEAVLRVGSHLGTAHYAANHTTATAGCFGAAAAAARFMGLDAQTTLSAFGHAGTQAAGLWQILDDRAFAAKAFHASTAVRNGLAAAFMAKAGIAGAARVLEGRRGMRNAWKLEACDPSWLLPADVPMIFDVTIKAWPTCGQTHTALDCAAAIAARLGSQGKQGAGEIRRIVVDVPQAALDIAGVTEPGTVGDAKFSTSFCVAATVGGRPPDFCGLTPDLVADPSIRALAERTSVRHEPAFTARFPRERPARVTVETADGTLFTEERSFRNGDPEQPWSEPALIARTRDILRLAGTPVDADRLVGWARRFAGMEAATGDGWSAGELFDIAPQGANGSGNRR</sequence>
<dbReference type="SUPFAM" id="SSF103378">
    <property type="entry name" value="2-methylcitrate dehydratase PrpD"/>
    <property type="match status" value="1"/>
</dbReference>
<dbReference type="Gene3D" id="1.10.4100.10">
    <property type="entry name" value="2-methylcitrate dehydratase PrpD"/>
    <property type="match status" value="1"/>
</dbReference>
<dbReference type="Pfam" id="PF19305">
    <property type="entry name" value="MmgE_PrpD_C"/>
    <property type="match status" value="1"/>
</dbReference>
<dbReference type="InterPro" id="IPR042183">
    <property type="entry name" value="MmgE/PrpD_sf_1"/>
</dbReference>
<dbReference type="InterPro" id="IPR042188">
    <property type="entry name" value="MmgE/PrpD_sf_2"/>
</dbReference>
<dbReference type="PANTHER" id="PTHR16943:SF8">
    <property type="entry name" value="2-METHYLCITRATE DEHYDRATASE"/>
    <property type="match status" value="1"/>
</dbReference>
<accession>A0ABS3J936</accession>
<keyword evidence="5" id="KW-1185">Reference proteome</keyword>
<evidence type="ECO:0000313" key="4">
    <source>
        <dbReference type="EMBL" id="MBO0906183.1"/>
    </source>
</evidence>